<dbReference type="SUPFAM" id="SSF56059">
    <property type="entry name" value="Glutathione synthetase ATP-binding domain-like"/>
    <property type="match status" value="2"/>
</dbReference>
<dbReference type="PANTHER" id="PTHR12241:SF145">
    <property type="entry name" value="TUBULIN POLYGLUTAMYLASE TTLL5"/>
    <property type="match status" value="1"/>
</dbReference>
<dbReference type="GO" id="GO:0015631">
    <property type="term" value="F:tubulin binding"/>
    <property type="evidence" value="ECO:0007669"/>
    <property type="project" value="TreeGrafter"/>
</dbReference>
<dbReference type="AlphaFoldDB" id="A0A6C0LGJ7"/>
<evidence type="ECO:0000313" key="4">
    <source>
        <dbReference type="EMBL" id="QHU28684.1"/>
    </source>
</evidence>
<accession>A0A6C0LGJ7</accession>
<dbReference type="PANTHER" id="PTHR12241">
    <property type="entry name" value="TUBULIN POLYGLUTAMYLASE"/>
    <property type="match status" value="1"/>
</dbReference>
<reference evidence="4" key="1">
    <citation type="journal article" date="2020" name="Nature">
        <title>Giant virus diversity and host interactions through global metagenomics.</title>
        <authorList>
            <person name="Schulz F."/>
            <person name="Roux S."/>
            <person name="Paez-Espino D."/>
            <person name="Jungbluth S."/>
            <person name="Walsh D.A."/>
            <person name="Denef V.J."/>
            <person name="McMahon K.D."/>
            <person name="Konstantinidis K.T."/>
            <person name="Eloe-Fadrosh E.A."/>
            <person name="Kyrpides N.C."/>
            <person name="Woyke T."/>
        </authorList>
    </citation>
    <scope>NUCLEOTIDE SEQUENCE</scope>
    <source>
        <strain evidence="4">GVMAG-M-3300027791-30</strain>
    </source>
</reference>
<dbReference type="Gene3D" id="3.30.470.20">
    <property type="entry name" value="ATP-grasp fold, B domain"/>
    <property type="match status" value="2"/>
</dbReference>
<dbReference type="EMBL" id="MN740474">
    <property type="protein sequence ID" value="QHU28684.1"/>
    <property type="molecule type" value="Genomic_DNA"/>
</dbReference>
<evidence type="ECO:0000256" key="1">
    <source>
        <dbReference type="ARBA" id="ARBA00022598"/>
    </source>
</evidence>
<name>A0A6C0LGJ7_9ZZZZ</name>
<evidence type="ECO:0000256" key="2">
    <source>
        <dbReference type="ARBA" id="ARBA00022741"/>
    </source>
</evidence>
<keyword evidence="3" id="KW-0067">ATP-binding</keyword>
<sequence>MNTFFISPLIPLKFYIIIQKEKKNPLLQWSNNEMQLLSNINILFDYSNKLSDENKRTIISIIKNITNNIPEYNNLDEKLTFVNQNTFKEITNYNYVYYYLLKERNYEQIINPYSVDSINMCVGLSDTGPLVELDTSKFKKLEKETDKFTYINKLIESKKDNIKHITFEIMSKSHIDTKINTITKILSNKSVLYYTLKGENFIPISDSFEISDDDSVLNNLINNFITRTQSDYFVIKPSEGTLSDGVGILNKNELNLNFVKTWTTNPDNNKYAITGQYSSWIFSEFIQSFLWKLQGQNITSSVFSELSQKETKLKFNFDDKIGRINKFRFWALYTIIDGEFTSYLYKNGYCEIALEELTNYSKTQLDPADIETFYQNLLDVEEDPDKLEEIIKNGTQNLEEEKIEASFIGTYLDYARVVNESSYPMGQDAWNNSLMPQMYSLVNTLASKMKRFMNCLNKYTLKGSKGCYSFFALDIIIDKDSKPWLLETNSRPFVGFGNYFNKYDPNNEHILNVNKIFNGVLGLTTDIVNTSGNKNVEYSDFLVTHVDKIVNRNNIYVPLSLGITSTATSKVYNEIYNTLDNNNYTSFPYPSQIGNKLNKSVGFRGMSPISKFLISKISELGNDKFVDLMQNLFPYDAKMKVLNRINTLAFYLGDKAEMTKIIKSNVKNWDSIIPYSETIDISELSDNDILDKIKTSPLNNSKIIAKPAYGQQGKGIIISDNPKTIISEIKNNEDQEKNFVLSKYLDDPYLIKLNKTGVSDVIYNDMSGRKSHLRAYVLVHRVKNQLKVYLYKESLVFCAAKEYNSCGGSNDSNESNESNESNKEFCNLTNLYFGSKYYKEVLNKNPGDAYKDLSGLARYLIPQEHYKNLMDRIRYIIITTILAVKDNLLCINSNNNCYQYIAFDFHLENEKTGNHSGNKVPVPWLLEVNATPGLKSPDYQWEEIGGLKNFLESILNITIGTKMSKSGNQLFEYLPFNKKVSTDKIDKETLNKVDKYSCMSNYHYDLKKVLKLLNYPGRSYLTTKKEICNAIKNI</sequence>
<dbReference type="GO" id="GO:0000226">
    <property type="term" value="P:microtubule cytoskeleton organization"/>
    <property type="evidence" value="ECO:0007669"/>
    <property type="project" value="TreeGrafter"/>
</dbReference>
<keyword evidence="1" id="KW-0436">Ligase</keyword>
<protein>
    <recommendedName>
        <fullName evidence="5">ATP-grasp domain-containing protein</fullName>
    </recommendedName>
</protein>
<organism evidence="4">
    <name type="scientific">viral metagenome</name>
    <dbReference type="NCBI Taxonomy" id="1070528"/>
    <lineage>
        <taxon>unclassified sequences</taxon>
        <taxon>metagenomes</taxon>
        <taxon>organismal metagenomes</taxon>
    </lineage>
</organism>
<dbReference type="GO" id="GO:0070740">
    <property type="term" value="F:tubulin-glutamic acid ligase activity"/>
    <property type="evidence" value="ECO:0007669"/>
    <property type="project" value="TreeGrafter"/>
</dbReference>
<evidence type="ECO:0008006" key="5">
    <source>
        <dbReference type="Google" id="ProtNLM"/>
    </source>
</evidence>
<evidence type="ECO:0000256" key="3">
    <source>
        <dbReference type="ARBA" id="ARBA00022840"/>
    </source>
</evidence>
<dbReference type="InterPro" id="IPR004344">
    <property type="entry name" value="TTL/TTLL_fam"/>
</dbReference>
<dbReference type="GO" id="GO:0005524">
    <property type="term" value="F:ATP binding"/>
    <property type="evidence" value="ECO:0007669"/>
    <property type="project" value="UniProtKB-KW"/>
</dbReference>
<dbReference type="GO" id="GO:0036064">
    <property type="term" value="C:ciliary basal body"/>
    <property type="evidence" value="ECO:0007669"/>
    <property type="project" value="TreeGrafter"/>
</dbReference>
<dbReference type="PROSITE" id="PS51221">
    <property type="entry name" value="TTL"/>
    <property type="match status" value="1"/>
</dbReference>
<keyword evidence="2" id="KW-0547">Nucleotide-binding</keyword>
<dbReference type="Pfam" id="PF03133">
    <property type="entry name" value="TTL"/>
    <property type="match status" value="2"/>
</dbReference>
<proteinExistence type="predicted"/>